<dbReference type="STRING" id="675120.N1PTD2"/>
<dbReference type="OMA" id="LEMKGNW"/>
<reference evidence="3 4" key="2">
    <citation type="journal article" date="2012" name="PLoS Pathog.">
        <title>Diverse lifestyles and strategies of plant pathogenesis encoded in the genomes of eighteen Dothideomycetes fungi.</title>
        <authorList>
            <person name="Ohm R.A."/>
            <person name="Feau N."/>
            <person name="Henrissat B."/>
            <person name="Schoch C.L."/>
            <person name="Horwitz B.A."/>
            <person name="Barry K.W."/>
            <person name="Condon B.J."/>
            <person name="Copeland A.C."/>
            <person name="Dhillon B."/>
            <person name="Glaser F."/>
            <person name="Hesse C.N."/>
            <person name="Kosti I."/>
            <person name="LaButti K."/>
            <person name="Lindquist E.A."/>
            <person name="Lucas S."/>
            <person name="Salamov A.A."/>
            <person name="Bradshaw R.E."/>
            <person name="Ciuffetti L."/>
            <person name="Hamelin R.C."/>
            <person name="Kema G.H.J."/>
            <person name="Lawrence C."/>
            <person name="Scott J.A."/>
            <person name="Spatafora J.W."/>
            <person name="Turgeon B.G."/>
            <person name="de Wit P.J.G.M."/>
            <person name="Zhong S."/>
            <person name="Goodwin S.B."/>
            <person name="Grigoriev I.V."/>
        </authorList>
    </citation>
    <scope>NUCLEOTIDE SEQUENCE [LARGE SCALE GENOMIC DNA]</scope>
    <source>
        <strain evidence="4">NZE10 / CBS 128990</strain>
    </source>
</reference>
<accession>N1PTD2</accession>
<dbReference type="InterPro" id="IPR025659">
    <property type="entry name" value="Tubby-like_C"/>
</dbReference>
<evidence type="ECO:0000256" key="1">
    <source>
        <dbReference type="ARBA" id="ARBA00005437"/>
    </source>
</evidence>
<gene>
    <name evidence="3" type="ORF">DOTSEDRAFT_125318</name>
</gene>
<feature type="region of interest" description="Disordered" evidence="2">
    <location>
        <begin position="1"/>
        <end position="20"/>
    </location>
</feature>
<dbReference type="HOGENOM" id="CLU_063146_1_1_1"/>
<dbReference type="Pfam" id="PF04525">
    <property type="entry name" value="LOR"/>
    <property type="match status" value="1"/>
</dbReference>
<dbReference type="eggNOG" id="ENOG502QUU9">
    <property type="taxonomic scope" value="Eukaryota"/>
</dbReference>
<proteinExistence type="inferred from homology"/>
<dbReference type="Proteomes" id="UP000016933">
    <property type="component" value="Unassembled WGS sequence"/>
</dbReference>
<keyword evidence="4" id="KW-1185">Reference proteome</keyword>
<dbReference type="PANTHER" id="PTHR31087">
    <property type="match status" value="1"/>
</dbReference>
<protein>
    <recommendedName>
        <fullName evidence="5">Tubby C-terminal domain-containing protein</fullName>
    </recommendedName>
</protein>
<evidence type="ECO:0000313" key="3">
    <source>
        <dbReference type="EMBL" id="EME46627.1"/>
    </source>
</evidence>
<evidence type="ECO:0008006" key="5">
    <source>
        <dbReference type="Google" id="ProtNLM"/>
    </source>
</evidence>
<dbReference type="InterPro" id="IPR038595">
    <property type="entry name" value="LOR_sf"/>
</dbReference>
<dbReference type="SUPFAM" id="SSF54518">
    <property type="entry name" value="Tubby C-terminal domain-like"/>
    <property type="match status" value="1"/>
</dbReference>
<name>N1PTD2_DOTSN</name>
<organism evidence="3 4">
    <name type="scientific">Dothistroma septosporum (strain NZE10 / CBS 128990)</name>
    <name type="common">Red band needle blight fungus</name>
    <name type="synonym">Mycosphaerella pini</name>
    <dbReference type="NCBI Taxonomy" id="675120"/>
    <lineage>
        <taxon>Eukaryota</taxon>
        <taxon>Fungi</taxon>
        <taxon>Dikarya</taxon>
        <taxon>Ascomycota</taxon>
        <taxon>Pezizomycotina</taxon>
        <taxon>Dothideomycetes</taxon>
        <taxon>Dothideomycetidae</taxon>
        <taxon>Mycosphaerellales</taxon>
        <taxon>Mycosphaerellaceae</taxon>
        <taxon>Dothistroma</taxon>
    </lineage>
</organism>
<dbReference type="Gene3D" id="2.40.160.200">
    <property type="entry name" value="LURP1-related"/>
    <property type="match status" value="1"/>
</dbReference>
<dbReference type="InterPro" id="IPR007612">
    <property type="entry name" value="LOR"/>
</dbReference>
<reference evidence="4" key="1">
    <citation type="journal article" date="2012" name="PLoS Genet.">
        <title>The genomes of the fungal plant pathogens Cladosporium fulvum and Dothistroma septosporum reveal adaptation to different hosts and lifestyles but also signatures of common ancestry.</title>
        <authorList>
            <person name="de Wit P.J.G.M."/>
            <person name="van der Burgt A."/>
            <person name="Oekmen B."/>
            <person name="Stergiopoulos I."/>
            <person name="Abd-Elsalam K.A."/>
            <person name="Aerts A.L."/>
            <person name="Bahkali A.H."/>
            <person name="Beenen H.G."/>
            <person name="Chettri P."/>
            <person name="Cox M.P."/>
            <person name="Datema E."/>
            <person name="de Vries R.P."/>
            <person name="Dhillon B."/>
            <person name="Ganley A.R."/>
            <person name="Griffiths S.A."/>
            <person name="Guo Y."/>
            <person name="Hamelin R.C."/>
            <person name="Henrissat B."/>
            <person name="Kabir M.S."/>
            <person name="Jashni M.K."/>
            <person name="Kema G."/>
            <person name="Klaubauf S."/>
            <person name="Lapidus A."/>
            <person name="Levasseur A."/>
            <person name="Lindquist E."/>
            <person name="Mehrabi R."/>
            <person name="Ohm R.A."/>
            <person name="Owen T.J."/>
            <person name="Salamov A."/>
            <person name="Schwelm A."/>
            <person name="Schijlen E."/>
            <person name="Sun H."/>
            <person name="van den Burg H.A."/>
            <person name="van Ham R.C.H.J."/>
            <person name="Zhang S."/>
            <person name="Goodwin S.B."/>
            <person name="Grigoriev I.V."/>
            <person name="Collemare J."/>
            <person name="Bradshaw R.E."/>
        </authorList>
    </citation>
    <scope>NUCLEOTIDE SEQUENCE [LARGE SCALE GENOMIC DNA]</scope>
    <source>
        <strain evidence="4">NZE10 / CBS 128990</strain>
    </source>
</reference>
<evidence type="ECO:0000313" key="4">
    <source>
        <dbReference type="Proteomes" id="UP000016933"/>
    </source>
</evidence>
<dbReference type="EMBL" id="KB446537">
    <property type="protein sequence ID" value="EME46627.1"/>
    <property type="molecule type" value="Genomic_DNA"/>
</dbReference>
<sequence>MSGSAPPAAMTPFQPPLGPQPAVLQLRHDSTLRMKEKVFSLSGDDFTVTDISETPILKVKGKVVSLSGKKTFTDLQGQELFVLSKKLLKLHPTFTAEAPGGHNFEVAGKFSFGSSKSVITFSNFADKASVELQLKGDWFDRSATIKMGDRPVAQIQRSFMNVREIFGSKQTYFVTIAPNVDLSLIAAICVCLDERENEK</sequence>
<evidence type="ECO:0000256" key="2">
    <source>
        <dbReference type="SAM" id="MobiDB-lite"/>
    </source>
</evidence>
<dbReference type="PANTHER" id="PTHR31087:SF161">
    <property type="entry name" value="TUBBY C 2 FAMILY PROTEIN"/>
    <property type="match status" value="1"/>
</dbReference>
<dbReference type="OrthoDB" id="10250282at2759"/>
<comment type="similarity">
    <text evidence="1">Belongs to the LOR family.</text>
</comment>
<dbReference type="AlphaFoldDB" id="N1PTD2"/>